<dbReference type="GO" id="GO:0006281">
    <property type="term" value="P:DNA repair"/>
    <property type="evidence" value="ECO:0007669"/>
    <property type="project" value="UniProtKB-KW"/>
</dbReference>
<dbReference type="GO" id="GO:0004386">
    <property type="term" value="F:helicase activity"/>
    <property type="evidence" value="ECO:0007669"/>
    <property type="project" value="UniProtKB-KW"/>
</dbReference>
<dbReference type="InterPro" id="IPR049035">
    <property type="entry name" value="ADDB_N"/>
</dbReference>
<evidence type="ECO:0000256" key="8">
    <source>
        <dbReference type="ARBA" id="ARBA00023125"/>
    </source>
</evidence>
<dbReference type="Proteomes" id="UP000184758">
    <property type="component" value="Unassembled WGS sequence"/>
</dbReference>
<feature type="domain" description="PD-(D/E)XK endonuclease-like" evidence="10">
    <location>
        <begin position="828"/>
        <end position="1071"/>
    </location>
</feature>
<keyword evidence="3" id="KW-0227">DNA damage</keyword>
<keyword evidence="4" id="KW-0378">Hydrolase</keyword>
<dbReference type="OrthoDB" id="9758506at2"/>
<name>A0A1N6H295_9LACT</name>
<evidence type="ECO:0000256" key="9">
    <source>
        <dbReference type="ARBA" id="ARBA00023204"/>
    </source>
</evidence>
<keyword evidence="13" id="KW-1185">Reference proteome</keyword>
<dbReference type="eggNOG" id="COG3857">
    <property type="taxonomic scope" value="Bacteria"/>
</dbReference>
<evidence type="ECO:0000256" key="1">
    <source>
        <dbReference type="ARBA" id="ARBA00022722"/>
    </source>
</evidence>
<reference evidence="13" key="1">
    <citation type="submission" date="2016-11" db="EMBL/GenBank/DDBJ databases">
        <authorList>
            <person name="Varghese N."/>
            <person name="Submissions S."/>
        </authorList>
    </citation>
    <scope>NUCLEOTIDE SEQUENCE [LARGE SCALE GENOMIC DNA]</scope>
    <source>
        <strain evidence="13">313</strain>
    </source>
</reference>
<keyword evidence="7" id="KW-0067">ATP-binding</keyword>
<dbReference type="EMBL" id="FSRN01000001">
    <property type="protein sequence ID" value="SIO13787.1"/>
    <property type="molecule type" value="Genomic_DNA"/>
</dbReference>
<keyword evidence="6" id="KW-0269">Exonuclease</keyword>
<dbReference type="PANTHER" id="PTHR30591:SF1">
    <property type="entry name" value="RECBCD ENZYME SUBUNIT RECC"/>
    <property type="match status" value="1"/>
</dbReference>
<dbReference type="GO" id="GO:0004527">
    <property type="term" value="F:exonuclease activity"/>
    <property type="evidence" value="ECO:0007669"/>
    <property type="project" value="UniProtKB-KW"/>
</dbReference>
<evidence type="ECO:0000256" key="5">
    <source>
        <dbReference type="ARBA" id="ARBA00022806"/>
    </source>
</evidence>
<dbReference type="GO" id="GO:0003677">
    <property type="term" value="F:DNA binding"/>
    <property type="evidence" value="ECO:0007669"/>
    <property type="project" value="UniProtKB-KW"/>
</dbReference>
<sequence length="1207" mass="139100">MGLQFVLGRANRDKRSVLLDEIAEILTKNTKESIFYLVPDHIKFQAEMTTLEKLSDYPYFKKKPMMGMMHLQVFSFTRLAWYWLKDTDIYAKPQLTTTGLSMLIRKLLIEHEEELTIYRGEVRKDGFVQQMTDLFLELRSGRISQVDLDQMIINLGNSPKEADFKLKLRDLSLIYQAFDAALLNKYIESEDIVSALIQKVGELDLSGTTIFIESYYQFTAQEQALILALMKAAKKVTIALTADKGYAVEKPEMHNLFQTSGTTYYKLYQLARQNNVPVYKDKIIQEIDAAYCAELNQLEAFWVETSQLTPATHKPLSDPDTVGNSIEIWAAENKQAEITHVAKEIRKLVASGHYRYKDILVLTRNMDDYLAIIEPLFISHNIELFIDSAELMNQHPLIEVLDTLVNIYKRNWRYADVMRLLRTELVIPMTDGQEPLAKERTQRVSQHIQRTQTFRERVDITENVLLAYGYEGYHWTKTEPWHYTRYFYEDAAFQSDNDQRIEQIANSIKADLSGILIPFFKRLEKAKTSREAAKELYLFMETIGVKDQIGFWRDQAIEDNDLEKARKHEQTWQTFLQLLDEYVEVLGDEPFELDSFHAILMTGFDNATYSMVPPSIDQVTFSGIEGTRIGTAKVTFMLGVTDAHLPAKTENKSILTEEDRDLFSDFLDDTQYLKPAVEAVMASEPFIAYQAFLDSSEKLIFSYPTSDETKNGPKLSPYVDRIAKAFHLPIQTKLMDITSLENPSETELLHFVGTKKTTISQLLMVLRKEQDQKGQLNAFWQNLYIFFKRDKQVARDFNHLLVSLVKKNLPMPLKSSIATDLYGKDLYLSVSRLEAFYADHYGHFLTYGLKLKERDVFELSPAGTGEFFHDALDQLFKTIIQKNLSFDQLNEESLEELTAEVLTELYGKAKFSILNASNRMKYIRDQLGQTIKKMVWVIGNQSRRTNMKNIQTEVLFGQVALQKGIEGLSFPLNNGGTLYLRGKIDRVDAMSLGDEYYLSVVDYKSSAHKFNYQDAYYGLAMQMITYLDTALQNAVDLIGHEAKPAGAFYLHVSNPFMKKGTFLDEDAYIKELLKSYKMDGLLLEDEEMLLSLDPTIEPTTASLVYPFNQLKSEALKSNKFVTLDEMTALRQHNKKLIIDAGNKIVDGVTTLNPFYEKRQFIPTVNGPLRAVSQFDAMLPENNYRRMDPLKREDILKKIQEEEEENEE</sequence>
<evidence type="ECO:0000313" key="13">
    <source>
        <dbReference type="Proteomes" id="UP000184758"/>
    </source>
</evidence>
<keyword evidence="2" id="KW-0547">Nucleotide-binding</keyword>
<evidence type="ECO:0000313" key="12">
    <source>
        <dbReference type="EMBL" id="SIO13787.1"/>
    </source>
</evidence>
<dbReference type="Gene3D" id="3.40.50.300">
    <property type="entry name" value="P-loop containing nucleotide triphosphate hydrolases"/>
    <property type="match status" value="4"/>
</dbReference>
<feature type="domain" description="ATP-dependent helicase/deoxyribonuclease subunit B N-terminal" evidence="11">
    <location>
        <begin position="5"/>
        <end position="299"/>
    </location>
</feature>
<evidence type="ECO:0000256" key="2">
    <source>
        <dbReference type="ARBA" id="ARBA00022741"/>
    </source>
</evidence>
<evidence type="ECO:0000259" key="10">
    <source>
        <dbReference type="Pfam" id="PF12705"/>
    </source>
</evidence>
<keyword evidence="5 12" id="KW-0347">Helicase</keyword>
<dbReference type="RefSeq" id="WP_034548686.1">
    <property type="nucleotide sequence ID" value="NZ_FSRN01000001.1"/>
</dbReference>
<proteinExistence type="predicted"/>
<dbReference type="InterPro" id="IPR038726">
    <property type="entry name" value="PDDEXK_AddAB-type"/>
</dbReference>
<dbReference type="SUPFAM" id="SSF52540">
    <property type="entry name" value="P-loop containing nucleoside triphosphate hydrolases"/>
    <property type="match status" value="1"/>
</dbReference>
<dbReference type="InterPro" id="IPR027417">
    <property type="entry name" value="P-loop_NTPase"/>
</dbReference>
<keyword evidence="9" id="KW-0234">DNA repair</keyword>
<accession>A0A1N6H295</accession>
<gene>
    <name evidence="12" type="ORF">SAMN05878443_1576</name>
</gene>
<dbReference type="STRING" id="28230.SAMN05878443_1576"/>
<evidence type="ECO:0000256" key="4">
    <source>
        <dbReference type="ARBA" id="ARBA00022801"/>
    </source>
</evidence>
<dbReference type="AlphaFoldDB" id="A0A1N6H295"/>
<evidence type="ECO:0000256" key="7">
    <source>
        <dbReference type="ARBA" id="ARBA00022840"/>
    </source>
</evidence>
<keyword evidence="8" id="KW-0238">DNA-binding</keyword>
<dbReference type="Pfam" id="PF21445">
    <property type="entry name" value="ADDB_N"/>
    <property type="match status" value="1"/>
</dbReference>
<evidence type="ECO:0000259" key="11">
    <source>
        <dbReference type="Pfam" id="PF21445"/>
    </source>
</evidence>
<dbReference type="PANTHER" id="PTHR30591">
    <property type="entry name" value="RECBCD ENZYME SUBUNIT RECC"/>
    <property type="match status" value="1"/>
</dbReference>
<dbReference type="GO" id="GO:0006310">
    <property type="term" value="P:DNA recombination"/>
    <property type="evidence" value="ECO:0007669"/>
    <property type="project" value="TreeGrafter"/>
</dbReference>
<evidence type="ECO:0000256" key="6">
    <source>
        <dbReference type="ARBA" id="ARBA00022839"/>
    </source>
</evidence>
<dbReference type="GO" id="GO:0005524">
    <property type="term" value="F:ATP binding"/>
    <property type="evidence" value="ECO:0007669"/>
    <property type="project" value="UniProtKB-KW"/>
</dbReference>
<organism evidence="12 13">
    <name type="scientific">Carnobacterium alterfunditum</name>
    <dbReference type="NCBI Taxonomy" id="28230"/>
    <lineage>
        <taxon>Bacteria</taxon>
        <taxon>Bacillati</taxon>
        <taxon>Bacillota</taxon>
        <taxon>Bacilli</taxon>
        <taxon>Lactobacillales</taxon>
        <taxon>Carnobacteriaceae</taxon>
        <taxon>Carnobacterium</taxon>
    </lineage>
</organism>
<keyword evidence="1" id="KW-0540">Nuclease</keyword>
<dbReference type="Pfam" id="PF12705">
    <property type="entry name" value="PDDEXK_1"/>
    <property type="match status" value="1"/>
</dbReference>
<protein>
    <submittedName>
        <fullName evidence="12">DNA helicase/exodeoxyribonuclease V, subunit B</fullName>
    </submittedName>
</protein>
<evidence type="ECO:0000256" key="3">
    <source>
        <dbReference type="ARBA" id="ARBA00022763"/>
    </source>
</evidence>